<proteinExistence type="predicted"/>
<dbReference type="AlphaFoldDB" id="A0AAE4AJ56"/>
<evidence type="ECO:0000313" key="3">
    <source>
        <dbReference type="Proteomes" id="UP001241537"/>
    </source>
</evidence>
<name>A0AAE4AJ56_9FIRM</name>
<dbReference type="Pfam" id="PF12669">
    <property type="entry name" value="FeoB_associated"/>
    <property type="match status" value="1"/>
</dbReference>
<dbReference type="EMBL" id="JAUSTO010000001">
    <property type="protein sequence ID" value="MDQ0151418.1"/>
    <property type="molecule type" value="Genomic_DNA"/>
</dbReference>
<protein>
    <recommendedName>
        <fullName evidence="4">Virus attachment protein p12 family protein</fullName>
    </recommendedName>
</protein>
<reference evidence="2" key="1">
    <citation type="submission" date="2023-07" db="EMBL/GenBank/DDBJ databases">
        <title>Genomic Encyclopedia of Type Strains, Phase IV (KMG-IV): sequencing the most valuable type-strain genomes for metagenomic binning, comparative biology and taxonomic classification.</title>
        <authorList>
            <person name="Goeker M."/>
        </authorList>
    </citation>
    <scope>NUCLEOTIDE SEQUENCE</scope>
    <source>
        <strain evidence="2">DSM 19659</strain>
    </source>
</reference>
<evidence type="ECO:0000313" key="2">
    <source>
        <dbReference type="EMBL" id="MDQ0151418.1"/>
    </source>
</evidence>
<comment type="caution">
    <text evidence="2">The sequence shown here is derived from an EMBL/GenBank/DDBJ whole genome shotgun (WGS) entry which is preliminary data.</text>
</comment>
<accession>A0AAE4AJ56</accession>
<keyword evidence="1" id="KW-0812">Transmembrane</keyword>
<evidence type="ECO:0000256" key="1">
    <source>
        <dbReference type="SAM" id="Phobius"/>
    </source>
</evidence>
<keyword evidence="1" id="KW-0472">Membrane</keyword>
<evidence type="ECO:0008006" key="4">
    <source>
        <dbReference type="Google" id="ProtNLM"/>
    </source>
</evidence>
<dbReference type="RefSeq" id="WP_307251873.1">
    <property type="nucleotide sequence ID" value="NZ_JAUSTO010000001.1"/>
</dbReference>
<gene>
    <name evidence="2" type="ORF">J2S20_000092</name>
</gene>
<dbReference type="Proteomes" id="UP001241537">
    <property type="component" value="Unassembled WGS sequence"/>
</dbReference>
<feature type="transmembrane region" description="Helical" evidence="1">
    <location>
        <begin position="6"/>
        <end position="25"/>
    </location>
</feature>
<organism evidence="2 3">
    <name type="scientific">Moryella indoligenes</name>
    <dbReference type="NCBI Taxonomy" id="371674"/>
    <lineage>
        <taxon>Bacteria</taxon>
        <taxon>Bacillati</taxon>
        <taxon>Bacillota</taxon>
        <taxon>Clostridia</taxon>
        <taxon>Lachnospirales</taxon>
        <taxon>Lachnospiraceae</taxon>
        <taxon>Moryella</taxon>
    </lineage>
</organism>
<keyword evidence="1" id="KW-1133">Transmembrane helix</keyword>
<keyword evidence="3" id="KW-1185">Reference proteome</keyword>
<sequence>MANGFTTVIGILLLVGIVLIVRYILKHGSKKASSCNGNCGSCGMGCMSAYSSERAQFEEIMKERREKQRS</sequence>